<dbReference type="AlphaFoldDB" id="A0A0A9B4A1"/>
<protein>
    <submittedName>
        <fullName evidence="2">Uncharacterized protein</fullName>
    </submittedName>
</protein>
<name>A0A0A9B4A1_ARUDO</name>
<proteinExistence type="predicted"/>
<reference evidence="2" key="1">
    <citation type="submission" date="2014-09" db="EMBL/GenBank/DDBJ databases">
        <authorList>
            <person name="Magalhaes I.L.F."/>
            <person name="Oliveira U."/>
            <person name="Santos F.R."/>
            <person name="Vidigal T.H.D.A."/>
            <person name="Brescovit A.D."/>
            <person name="Santos A.J."/>
        </authorList>
    </citation>
    <scope>NUCLEOTIDE SEQUENCE</scope>
    <source>
        <tissue evidence="2">Shoot tissue taken approximately 20 cm above the soil surface</tissue>
    </source>
</reference>
<feature type="region of interest" description="Disordered" evidence="1">
    <location>
        <begin position="1"/>
        <end position="49"/>
    </location>
</feature>
<sequence>MAAGGILPVPHVPKRGRKAPPPGTAPCRNRRLAGVGVEPLPPPPPSARPKKKVMLALDIVDQHEQVDEQALEEYATLFKHQLSDSHIKALAALFGWSPPTLTAGTEPPPCYS</sequence>
<accession>A0A0A9B4A1</accession>
<organism evidence="2">
    <name type="scientific">Arundo donax</name>
    <name type="common">Giant reed</name>
    <name type="synonym">Donax arundinaceus</name>
    <dbReference type="NCBI Taxonomy" id="35708"/>
    <lineage>
        <taxon>Eukaryota</taxon>
        <taxon>Viridiplantae</taxon>
        <taxon>Streptophyta</taxon>
        <taxon>Embryophyta</taxon>
        <taxon>Tracheophyta</taxon>
        <taxon>Spermatophyta</taxon>
        <taxon>Magnoliopsida</taxon>
        <taxon>Liliopsida</taxon>
        <taxon>Poales</taxon>
        <taxon>Poaceae</taxon>
        <taxon>PACMAD clade</taxon>
        <taxon>Arundinoideae</taxon>
        <taxon>Arundineae</taxon>
        <taxon>Arundo</taxon>
    </lineage>
</organism>
<evidence type="ECO:0000256" key="1">
    <source>
        <dbReference type="SAM" id="MobiDB-lite"/>
    </source>
</evidence>
<evidence type="ECO:0000313" key="2">
    <source>
        <dbReference type="EMBL" id="JAD58181.1"/>
    </source>
</evidence>
<reference evidence="2" key="2">
    <citation type="journal article" date="2015" name="Data Brief">
        <title>Shoot transcriptome of the giant reed, Arundo donax.</title>
        <authorList>
            <person name="Barrero R.A."/>
            <person name="Guerrero F.D."/>
            <person name="Moolhuijzen P."/>
            <person name="Goolsby J.A."/>
            <person name="Tidwell J."/>
            <person name="Bellgard S.E."/>
            <person name="Bellgard M.I."/>
        </authorList>
    </citation>
    <scope>NUCLEOTIDE SEQUENCE</scope>
    <source>
        <tissue evidence="2">Shoot tissue taken approximately 20 cm above the soil surface</tissue>
    </source>
</reference>
<dbReference type="EMBL" id="GBRH01239714">
    <property type="protein sequence ID" value="JAD58181.1"/>
    <property type="molecule type" value="Transcribed_RNA"/>
</dbReference>